<keyword evidence="1" id="KW-0472">Membrane</keyword>
<feature type="domain" description="DUF6533" evidence="2">
    <location>
        <begin position="20"/>
        <end position="60"/>
    </location>
</feature>
<feature type="transmembrane region" description="Helical" evidence="1">
    <location>
        <begin position="119"/>
        <end position="141"/>
    </location>
</feature>
<feature type="transmembrane region" description="Helical" evidence="1">
    <location>
        <begin position="161"/>
        <end position="183"/>
    </location>
</feature>
<dbReference type="AlphaFoldDB" id="A0A9P7A5M6"/>
<dbReference type="Proteomes" id="UP000714275">
    <property type="component" value="Unassembled WGS sequence"/>
</dbReference>
<keyword evidence="1" id="KW-1133">Transmembrane helix</keyword>
<feature type="transmembrane region" description="Helical" evidence="1">
    <location>
        <begin position="50"/>
        <end position="73"/>
    </location>
</feature>
<feature type="transmembrane region" description="Helical" evidence="1">
    <location>
        <begin position="12"/>
        <end position="29"/>
    </location>
</feature>
<evidence type="ECO:0000256" key="1">
    <source>
        <dbReference type="SAM" id="Phobius"/>
    </source>
</evidence>
<sequence>MSPSIDPVARNITIITTTLTALMVLEYGLSFSDEIQLVWPRFWKTTEAKIYVVTRYAGLAGQIFNVCFAFRMVSGVLNSPFACRVWSSYQAATIQCLLLSVELLLMLQVHKMYRENKSIRALSFIFGGAPPAAMAINARLLVTGTHYSPTCVTISPHHSEFYVGISIIVSFMFFLVAILWRFFGSTSVRSEAPRAWLKLAVRDSSCITIAITVIFVFMFLCTTRVINTPMSGNITFYLLLSCLWFAVECEILGGHSVPHSLFQAGRIVLHREQFRRIQESRMGDVNDPSRWTQMTQMIEVDLNDMTPFDDPNACPTIPSSLEVESTEVSTPFDSASGAETKDIADEHLCEWEKDSASLSSCAPTFMLTERCISGEGSGFKN</sequence>
<evidence type="ECO:0000313" key="3">
    <source>
        <dbReference type="EMBL" id="KAG1782934.1"/>
    </source>
</evidence>
<reference evidence="3" key="1">
    <citation type="journal article" date="2020" name="New Phytol.">
        <title>Comparative genomics reveals dynamic genome evolution in host specialist ectomycorrhizal fungi.</title>
        <authorList>
            <person name="Lofgren L.A."/>
            <person name="Nguyen N.H."/>
            <person name="Vilgalys R."/>
            <person name="Ruytinx J."/>
            <person name="Liao H.L."/>
            <person name="Branco S."/>
            <person name="Kuo A."/>
            <person name="LaButti K."/>
            <person name="Lipzen A."/>
            <person name="Andreopoulos W."/>
            <person name="Pangilinan J."/>
            <person name="Riley R."/>
            <person name="Hundley H."/>
            <person name="Na H."/>
            <person name="Barry K."/>
            <person name="Grigoriev I.V."/>
            <person name="Stajich J.E."/>
            <person name="Kennedy P.G."/>
        </authorList>
    </citation>
    <scope>NUCLEOTIDE SEQUENCE</scope>
    <source>
        <strain evidence="3">DOB743</strain>
    </source>
</reference>
<dbReference type="OrthoDB" id="2637653at2759"/>
<dbReference type="Pfam" id="PF20151">
    <property type="entry name" value="DUF6533"/>
    <property type="match status" value="1"/>
</dbReference>
<keyword evidence="1" id="KW-0812">Transmembrane</keyword>
<evidence type="ECO:0000313" key="4">
    <source>
        <dbReference type="Proteomes" id="UP000714275"/>
    </source>
</evidence>
<comment type="caution">
    <text evidence="3">The sequence shown here is derived from an EMBL/GenBank/DDBJ whole genome shotgun (WGS) entry which is preliminary data.</text>
</comment>
<gene>
    <name evidence="3" type="ORF">EV702DRAFT_1191382</name>
</gene>
<organism evidence="3 4">
    <name type="scientific">Suillus placidus</name>
    <dbReference type="NCBI Taxonomy" id="48579"/>
    <lineage>
        <taxon>Eukaryota</taxon>
        <taxon>Fungi</taxon>
        <taxon>Dikarya</taxon>
        <taxon>Basidiomycota</taxon>
        <taxon>Agaricomycotina</taxon>
        <taxon>Agaricomycetes</taxon>
        <taxon>Agaricomycetidae</taxon>
        <taxon>Boletales</taxon>
        <taxon>Suillineae</taxon>
        <taxon>Suillaceae</taxon>
        <taxon>Suillus</taxon>
    </lineage>
</organism>
<keyword evidence="4" id="KW-1185">Reference proteome</keyword>
<accession>A0A9P7A5M6</accession>
<evidence type="ECO:0000259" key="2">
    <source>
        <dbReference type="Pfam" id="PF20151"/>
    </source>
</evidence>
<dbReference type="InterPro" id="IPR045340">
    <property type="entry name" value="DUF6533"/>
</dbReference>
<dbReference type="EMBL" id="JABBWD010000002">
    <property type="protein sequence ID" value="KAG1782934.1"/>
    <property type="molecule type" value="Genomic_DNA"/>
</dbReference>
<protein>
    <recommendedName>
        <fullName evidence="2">DUF6533 domain-containing protein</fullName>
    </recommendedName>
</protein>
<proteinExistence type="predicted"/>
<feature type="transmembrane region" description="Helical" evidence="1">
    <location>
        <begin position="204"/>
        <end position="226"/>
    </location>
</feature>
<name>A0A9P7A5M6_9AGAM</name>
<feature type="transmembrane region" description="Helical" evidence="1">
    <location>
        <begin position="85"/>
        <end position="107"/>
    </location>
</feature>